<dbReference type="PROSITE" id="PS51257">
    <property type="entry name" value="PROKAR_LIPOPROTEIN"/>
    <property type="match status" value="1"/>
</dbReference>
<keyword evidence="10" id="KW-1185">Reference proteome</keyword>
<dbReference type="Pfam" id="PF07980">
    <property type="entry name" value="SusD_RagB"/>
    <property type="match status" value="1"/>
</dbReference>
<feature type="signal peptide" evidence="6">
    <location>
        <begin position="1"/>
        <end position="24"/>
    </location>
</feature>
<gene>
    <name evidence="9" type="ORF">Q4Q35_21360</name>
</gene>
<dbReference type="RefSeq" id="WP_303280098.1">
    <property type="nucleotide sequence ID" value="NZ_JAUOEK010000184.1"/>
</dbReference>
<organism evidence="9 10">
    <name type="scientific">Flavivirga aquimarina</name>
    <dbReference type="NCBI Taxonomy" id="2027862"/>
    <lineage>
        <taxon>Bacteria</taxon>
        <taxon>Pseudomonadati</taxon>
        <taxon>Bacteroidota</taxon>
        <taxon>Flavobacteriia</taxon>
        <taxon>Flavobacteriales</taxon>
        <taxon>Flavobacteriaceae</taxon>
        <taxon>Flavivirga</taxon>
    </lineage>
</organism>
<evidence type="ECO:0000256" key="4">
    <source>
        <dbReference type="ARBA" id="ARBA00023136"/>
    </source>
</evidence>
<keyword evidence="5" id="KW-0998">Cell outer membrane</keyword>
<evidence type="ECO:0000313" key="9">
    <source>
        <dbReference type="EMBL" id="MDO5972357.1"/>
    </source>
</evidence>
<evidence type="ECO:0000259" key="7">
    <source>
        <dbReference type="Pfam" id="PF07980"/>
    </source>
</evidence>
<dbReference type="InterPro" id="IPR033985">
    <property type="entry name" value="SusD-like_N"/>
</dbReference>
<evidence type="ECO:0000256" key="1">
    <source>
        <dbReference type="ARBA" id="ARBA00004442"/>
    </source>
</evidence>
<comment type="caution">
    <text evidence="9">The sequence shown here is derived from an EMBL/GenBank/DDBJ whole genome shotgun (WGS) entry which is preliminary data.</text>
</comment>
<name>A0ABT8WH90_9FLAO</name>
<evidence type="ECO:0000256" key="3">
    <source>
        <dbReference type="ARBA" id="ARBA00022729"/>
    </source>
</evidence>
<evidence type="ECO:0000256" key="5">
    <source>
        <dbReference type="ARBA" id="ARBA00023237"/>
    </source>
</evidence>
<evidence type="ECO:0000259" key="8">
    <source>
        <dbReference type="Pfam" id="PF14322"/>
    </source>
</evidence>
<feature type="domain" description="RagB/SusD" evidence="7">
    <location>
        <begin position="335"/>
        <end position="451"/>
    </location>
</feature>
<dbReference type="InterPro" id="IPR011990">
    <property type="entry name" value="TPR-like_helical_dom_sf"/>
</dbReference>
<keyword evidence="3 6" id="KW-0732">Signal</keyword>
<proteinExistence type="inferred from homology"/>
<evidence type="ECO:0000256" key="6">
    <source>
        <dbReference type="SAM" id="SignalP"/>
    </source>
</evidence>
<protein>
    <submittedName>
        <fullName evidence="9">RagB/SusD family nutrient uptake outer membrane protein</fullName>
    </submittedName>
</protein>
<dbReference type="CDD" id="cd08977">
    <property type="entry name" value="SusD"/>
    <property type="match status" value="1"/>
</dbReference>
<feature type="chain" id="PRO_5047138815" evidence="6">
    <location>
        <begin position="25"/>
        <end position="487"/>
    </location>
</feature>
<dbReference type="Gene3D" id="1.25.40.390">
    <property type="match status" value="1"/>
</dbReference>
<comment type="similarity">
    <text evidence="2">Belongs to the SusD family.</text>
</comment>
<feature type="domain" description="SusD-like N-terminal" evidence="8">
    <location>
        <begin position="38"/>
        <end position="221"/>
    </location>
</feature>
<accession>A0ABT8WH90</accession>
<evidence type="ECO:0000256" key="2">
    <source>
        <dbReference type="ARBA" id="ARBA00006275"/>
    </source>
</evidence>
<keyword evidence="4" id="KW-0472">Membrane</keyword>
<dbReference type="SUPFAM" id="SSF48452">
    <property type="entry name" value="TPR-like"/>
    <property type="match status" value="1"/>
</dbReference>
<dbReference type="Proteomes" id="UP001176883">
    <property type="component" value="Unassembled WGS sequence"/>
</dbReference>
<dbReference type="EMBL" id="JAUOEK010000184">
    <property type="protein sequence ID" value="MDO5972357.1"/>
    <property type="molecule type" value="Genomic_DNA"/>
</dbReference>
<comment type="subcellular location">
    <subcellularLocation>
        <location evidence="1">Cell outer membrane</location>
    </subcellularLocation>
</comment>
<evidence type="ECO:0000313" key="10">
    <source>
        <dbReference type="Proteomes" id="UP001176883"/>
    </source>
</evidence>
<dbReference type="InterPro" id="IPR012944">
    <property type="entry name" value="SusD_RagB_dom"/>
</dbReference>
<dbReference type="Pfam" id="PF14322">
    <property type="entry name" value="SusD-like_3"/>
    <property type="match status" value="1"/>
</dbReference>
<reference evidence="9" key="1">
    <citation type="submission" date="2023-07" db="EMBL/GenBank/DDBJ databases">
        <title>Two novel species in the genus Flavivirga.</title>
        <authorList>
            <person name="Kwon K."/>
        </authorList>
    </citation>
    <scope>NUCLEOTIDE SEQUENCE</scope>
    <source>
        <strain evidence="9">KCTC 52353</strain>
    </source>
</reference>
<sequence>MKLRILTIYNLLIFALLSISIASCDDILEEDPKTFISPDNFFNTVDDYEAAIKGVYGITHNLFGGRQTELKELFADFYDQPESAEQGTDMWRNNPGNNFWAIRQGWSVPYQVISNANQILASLEGNTTISVANKNSIEAETKFLRAYAYFQLVQLYGDAPLRTTPVGSVNDVQIDRTSQSEIYDLILQDLIDAESGLPNTSEQEGRVNTYVAKALLARVYLTTAGNPMGITQNYQLALNKANEVINGPYSLLDNFADVFKNTSYTSESIWEILYLDGVTSNGKHNQTAPTGNQTALLLPTTDFINSFPNGDSRSSWGIQDGFTTSGGSVFISRTYFNKFIDESKLEQELPPAATQTDYSFPIIRLAEMYLIAAEAENEINGPDNAYPYINEIRSRARNDENDLTHVPDLSGLTQEEFRTAVLNERKWELYTEEHAWFDLKRTNTFNSVQDARGVELNVPIGSYNTTWILPDFEILNNNIPDNPPYGG</sequence>